<dbReference type="GeneID" id="89289312"/>
<dbReference type="RefSeq" id="WP_338248392.1">
    <property type="nucleotide sequence ID" value="NZ_AP028907.1"/>
</dbReference>
<protein>
    <submittedName>
        <fullName evidence="1">Uncharacterized protein</fullName>
    </submittedName>
</protein>
<reference evidence="1 2" key="1">
    <citation type="submission" date="2023-09" db="EMBL/GenBank/DDBJ databases">
        <title>Pyrofollis japonicus gen. nov. sp. nov., a novel member of the family Pyrodictiaceae isolated from the Iheya North hydrothermal field.</title>
        <authorList>
            <person name="Miyazaki U."/>
            <person name="Sanari M."/>
            <person name="Tame A."/>
            <person name="Kitajima M."/>
            <person name="Okamoto A."/>
            <person name="Sawayama S."/>
            <person name="Miyazaki J."/>
            <person name="Takai K."/>
            <person name="Nakagawa S."/>
        </authorList>
    </citation>
    <scope>NUCLEOTIDE SEQUENCE [LARGE SCALE GENOMIC DNA]</scope>
    <source>
        <strain evidence="1 2">AV2</strain>
    </source>
</reference>
<dbReference type="EMBL" id="AP028907">
    <property type="protein sequence ID" value="BES81730.1"/>
    <property type="molecule type" value="Genomic_DNA"/>
</dbReference>
<name>A0ABM8IYK0_9CREN</name>
<dbReference type="Proteomes" id="UP001341135">
    <property type="component" value="Chromosome"/>
</dbReference>
<evidence type="ECO:0000313" key="1">
    <source>
        <dbReference type="EMBL" id="BES81730.1"/>
    </source>
</evidence>
<proteinExistence type="predicted"/>
<keyword evidence="2" id="KW-1185">Reference proteome</keyword>
<sequence length="323" mass="36407">MRRKTRRKTVDKTALYLALSEIILSSLGENVGDLVCVPLETYRNIVRKVETISPEAAEKLEEKWKAYIVRHSVRGLKVMRLQHYDSIPWDALTVRCRSQHHTMQYSTGISPTDVAAHVGQLLSLIPSDNTAEKLIIILDTLFTLRLDGETFKEALKHVLCSLLPPDCETVNLEHYFATGARLDLYVDCTGMAVVFEIKTPEEGTIATASHNPLLQAARYAKLLARHHRDKPIAVIIVRTDGKTPTELLARALRENLEEEAREAIHTLSKDNLKPILEAARRITREDKAKLTAEKLLELIAEGRIDTVDLAARNLSVELHTFLI</sequence>
<organism evidence="1 2">
    <name type="scientific">Pyrodictium abyssi</name>
    <dbReference type="NCBI Taxonomy" id="54256"/>
    <lineage>
        <taxon>Archaea</taxon>
        <taxon>Thermoproteota</taxon>
        <taxon>Thermoprotei</taxon>
        <taxon>Desulfurococcales</taxon>
        <taxon>Pyrodictiaceae</taxon>
        <taxon>Pyrodictium</taxon>
    </lineage>
</organism>
<evidence type="ECO:0000313" key="2">
    <source>
        <dbReference type="Proteomes" id="UP001341135"/>
    </source>
</evidence>
<accession>A0ABM8IYK0</accession>
<gene>
    <name evidence="1" type="ORF">PABY_12970</name>
</gene>